<sequence length="90" mass="9737">MGWRSKFVLLMIVYSAGFATAVYCLSPAPDSDPSQGLDKGRILAKLKSEEFTQSLNSGMHKAIAFGKEAATKTAEVIREKIDEAQAKTKG</sequence>
<gene>
    <name evidence="2" type="ORF">QJ522_13335</name>
</gene>
<keyword evidence="3" id="KW-1185">Reference proteome</keyword>
<feature type="signal peptide" evidence="1">
    <location>
        <begin position="1"/>
        <end position="21"/>
    </location>
</feature>
<evidence type="ECO:0000256" key="1">
    <source>
        <dbReference type="SAM" id="SignalP"/>
    </source>
</evidence>
<dbReference type="EMBL" id="JASCXX010000015">
    <property type="protein sequence ID" value="MDI6450036.1"/>
    <property type="molecule type" value="Genomic_DNA"/>
</dbReference>
<comment type="caution">
    <text evidence="2">The sequence shown here is derived from an EMBL/GenBank/DDBJ whole genome shotgun (WGS) entry which is preliminary data.</text>
</comment>
<name>A0AAW6TWD6_9BACT</name>
<dbReference type="Proteomes" id="UP001431776">
    <property type="component" value="Unassembled WGS sequence"/>
</dbReference>
<accession>A0AAW6TWD6</accession>
<dbReference type="RefSeq" id="WP_349245444.1">
    <property type="nucleotide sequence ID" value="NZ_JASCXX010000015.1"/>
</dbReference>
<evidence type="ECO:0000313" key="3">
    <source>
        <dbReference type="Proteomes" id="UP001431776"/>
    </source>
</evidence>
<keyword evidence="1" id="KW-0732">Signal</keyword>
<reference evidence="2" key="1">
    <citation type="submission" date="2023-05" db="EMBL/GenBank/DDBJ databases">
        <title>Anaerotaeda fermentans gen. nov., sp. nov., a novel anaerobic planctomycete of the new family within the order Sedimentisphaerales isolated from Taman Peninsula, Russia.</title>
        <authorList>
            <person name="Khomyakova M.A."/>
            <person name="Merkel A.Y."/>
            <person name="Slobodkin A.I."/>
        </authorList>
    </citation>
    <scope>NUCLEOTIDE SEQUENCE</scope>
    <source>
        <strain evidence="2">M17dextr</strain>
    </source>
</reference>
<proteinExistence type="predicted"/>
<dbReference type="AlphaFoldDB" id="A0AAW6TWD6"/>
<protein>
    <submittedName>
        <fullName evidence="2">Uncharacterized protein</fullName>
    </submittedName>
</protein>
<feature type="chain" id="PRO_5043375395" evidence="1">
    <location>
        <begin position="22"/>
        <end position="90"/>
    </location>
</feature>
<organism evidence="2 3">
    <name type="scientific">Anaerobaca lacustris</name>
    <dbReference type="NCBI Taxonomy" id="3044600"/>
    <lineage>
        <taxon>Bacteria</taxon>
        <taxon>Pseudomonadati</taxon>
        <taxon>Planctomycetota</taxon>
        <taxon>Phycisphaerae</taxon>
        <taxon>Sedimentisphaerales</taxon>
        <taxon>Anaerobacaceae</taxon>
        <taxon>Anaerobaca</taxon>
    </lineage>
</organism>
<evidence type="ECO:0000313" key="2">
    <source>
        <dbReference type="EMBL" id="MDI6450036.1"/>
    </source>
</evidence>